<gene>
    <name evidence="1" type="ORF">LZZ85_24380</name>
</gene>
<evidence type="ECO:0000313" key="1">
    <source>
        <dbReference type="EMBL" id="MCG2617458.1"/>
    </source>
</evidence>
<dbReference type="Proteomes" id="UP001165367">
    <property type="component" value="Unassembled WGS sequence"/>
</dbReference>
<keyword evidence="2" id="KW-1185">Reference proteome</keyword>
<name>A0ABS9KYV2_9BACT</name>
<protein>
    <submittedName>
        <fullName evidence="1">Uncharacterized protein</fullName>
    </submittedName>
</protein>
<evidence type="ECO:0000313" key="2">
    <source>
        <dbReference type="Proteomes" id="UP001165367"/>
    </source>
</evidence>
<dbReference type="EMBL" id="JAKLTR010000021">
    <property type="protein sequence ID" value="MCG2617458.1"/>
    <property type="molecule type" value="Genomic_DNA"/>
</dbReference>
<reference evidence="1" key="1">
    <citation type="submission" date="2022-01" db="EMBL/GenBank/DDBJ databases">
        <authorList>
            <person name="Jo J.-H."/>
            <person name="Im W.-T."/>
        </authorList>
    </citation>
    <scope>NUCLEOTIDE SEQUENCE</scope>
    <source>
        <strain evidence="1">NA20</strain>
    </source>
</reference>
<organism evidence="1 2">
    <name type="scientific">Terrimonas ginsenosidimutans</name>
    <dbReference type="NCBI Taxonomy" id="2908004"/>
    <lineage>
        <taxon>Bacteria</taxon>
        <taxon>Pseudomonadati</taxon>
        <taxon>Bacteroidota</taxon>
        <taxon>Chitinophagia</taxon>
        <taxon>Chitinophagales</taxon>
        <taxon>Chitinophagaceae</taxon>
        <taxon>Terrimonas</taxon>
    </lineage>
</organism>
<sequence length="89" mass="10745">MILNLEDGLEWIRMMNLQVDMWGWGITPLIILIQMEEAFFLQAACVSLSKGRKWYLPYTKGIRAMWYLQHKKGYKPFVTLYQRQFDFSF</sequence>
<dbReference type="RefSeq" id="WP_237876216.1">
    <property type="nucleotide sequence ID" value="NZ_JAKLTR010000021.1"/>
</dbReference>
<accession>A0ABS9KYV2</accession>
<proteinExistence type="predicted"/>
<comment type="caution">
    <text evidence="1">The sequence shown here is derived from an EMBL/GenBank/DDBJ whole genome shotgun (WGS) entry which is preliminary data.</text>
</comment>